<dbReference type="InterPro" id="IPR001401">
    <property type="entry name" value="Dynamin_GTPase"/>
</dbReference>
<evidence type="ECO:0000256" key="3">
    <source>
        <dbReference type="SAM" id="MobiDB-lite"/>
    </source>
</evidence>
<feature type="compositionally biased region" description="Low complexity" evidence="3">
    <location>
        <begin position="1"/>
        <end position="20"/>
    </location>
</feature>
<dbReference type="GO" id="GO:0005525">
    <property type="term" value="F:GTP binding"/>
    <property type="evidence" value="ECO:0007669"/>
    <property type="project" value="InterPro"/>
</dbReference>
<dbReference type="GO" id="GO:0005737">
    <property type="term" value="C:cytoplasm"/>
    <property type="evidence" value="ECO:0007669"/>
    <property type="project" value="TreeGrafter"/>
</dbReference>
<dbReference type="EMBL" id="KQ085968">
    <property type="protein sequence ID" value="KLO12931.1"/>
    <property type="molecule type" value="Genomic_DNA"/>
</dbReference>
<dbReference type="Proteomes" id="UP000053477">
    <property type="component" value="Unassembled WGS sequence"/>
</dbReference>
<dbReference type="PROSITE" id="PS51718">
    <property type="entry name" value="G_DYNAMIN_2"/>
    <property type="match status" value="1"/>
</dbReference>
<feature type="compositionally biased region" description="Basic and acidic residues" evidence="3">
    <location>
        <begin position="21"/>
        <end position="31"/>
    </location>
</feature>
<dbReference type="PANTHER" id="PTHR11566">
    <property type="entry name" value="DYNAMIN"/>
    <property type="match status" value="1"/>
</dbReference>
<sequence>MMNGNRISRSSSQSSIYQDTSDSHDSEKLSSRVGERVGIATQAYAKKVTSLIQLMTDLRASGAQALVDLPRIVVIGNQSAGKSSLVEAISGITVPRAAGTCTRCPMECRLQNVEGPWRCQVLLRYERDEHGNRLEEVREEKFGDVLTDRSLLEDMLRRAQLAILNPSVQASRFVTYDLSDDSKNPLGSERQLQFSCNVVCMDLQSPEVTDLSFIDLPGIISNVAQGEDRNNIELIKNLVREHIQGNALILLTITMRDDIENQSAAFLAKEADPDGVRTIGALTKPDTLQDGEHGPWMEILTGRRHPLTHGYFVTKQPGIQDLKEKLHHGAARERENTFFNTDKHWSGVSNDIRNRMGVPKLTTELSNLLGQLIATTVPVLRESARSQLTKAKEDLIGLPPPPPKHPAAELLRLVSEFSQDVKSSVMGFEGHEELIRQCLPAYTQFKLDILSTRPQFSALEKKSGDKRDLDNITFEGEDEAKVKAVREPVYVDEVKDLIKKFMTRQLPDSIPEAAKTALIRQSFEDWPMHLQNCFETVREAFIKRVGEIVKEHFERYTNGGLYELIRDLIEQEFEKVTKNMHSRMEWLIELEELPYTQNDHYLASLSDKYLAHFKKRRQDCSILGDAHAALSKLAEVGLPGITKEDLPKLLGPDIYEKEMIVMAKVCAYFWVSYKRVIDDFPRIIDLDFLRRFSKRTQQALIDGLELGGDDSTRRAASYLSEDPNTVLRRKDLESTKTMLEGILTKLFRFNML</sequence>
<evidence type="ECO:0000259" key="5">
    <source>
        <dbReference type="PROSITE" id="PS51718"/>
    </source>
</evidence>
<proteinExistence type="predicted"/>
<dbReference type="InterPro" id="IPR045063">
    <property type="entry name" value="Dynamin_N"/>
</dbReference>
<keyword evidence="2" id="KW-0342">GTP-binding</keyword>
<evidence type="ECO:0000313" key="7">
    <source>
        <dbReference type="Proteomes" id="UP000053477"/>
    </source>
</evidence>
<feature type="region of interest" description="Disordered" evidence="3">
    <location>
        <begin position="1"/>
        <end position="31"/>
    </location>
</feature>
<dbReference type="GO" id="GO:0003924">
    <property type="term" value="F:GTPase activity"/>
    <property type="evidence" value="ECO:0007669"/>
    <property type="project" value="InterPro"/>
</dbReference>
<keyword evidence="7" id="KW-1185">Reference proteome</keyword>
<name>A0A0H2S7Y7_9AGAM</name>
<evidence type="ECO:0000259" key="4">
    <source>
        <dbReference type="PROSITE" id="PS51388"/>
    </source>
</evidence>
<dbReference type="Pfam" id="PF00350">
    <property type="entry name" value="Dynamin_N"/>
    <property type="match status" value="1"/>
</dbReference>
<dbReference type="OrthoDB" id="5061070at2759"/>
<dbReference type="InParanoid" id="A0A0H2S7Y7"/>
<feature type="domain" description="GED" evidence="4">
    <location>
        <begin position="658"/>
        <end position="752"/>
    </location>
</feature>
<keyword evidence="1" id="KW-0547">Nucleotide-binding</keyword>
<feature type="domain" description="Dynamin-type G" evidence="5">
    <location>
        <begin position="66"/>
        <end position="378"/>
    </location>
</feature>
<dbReference type="InterPro" id="IPR020850">
    <property type="entry name" value="GED_dom"/>
</dbReference>
<dbReference type="STRING" id="27342.A0A0H2S7Y7"/>
<dbReference type="GO" id="GO:0016020">
    <property type="term" value="C:membrane"/>
    <property type="evidence" value="ECO:0007669"/>
    <property type="project" value="TreeGrafter"/>
</dbReference>
<evidence type="ECO:0000313" key="6">
    <source>
        <dbReference type="EMBL" id="KLO12931.1"/>
    </source>
</evidence>
<evidence type="ECO:0000256" key="2">
    <source>
        <dbReference type="ARBA" id="ARBA00023134"/>
    </source>
</evidence>
<dbReference type="Gene3D" id="3.40.50.300">
    <property type="entry name" value="P-loop containing nucleotide triphosphate hydrolases"/>
    <property type="match status" value="1"/>
</dbReference>
<dbReference type="AlphaFoldDB" id="A0A0H2S7Y7"/>
<protein>
    <recommendedName>
        <fullName evidence="8">P-loop containing nucleoside triphosphate hydrolase protein</fullName>
    </recommendedName>
</protein>
<dbReference type="PROSITE" id="PS51388">
    <property type="entry name" value="GED"/>
    <property type="match status" value="1"/>
</dbReference>
<reference evidence="6 7" key="1">
    <citation type="submission" date="2015-04" db="EMBL/GenBank/DDBJ databases">
        <title>Complete genome sequence of Schizopora paradoxa KUC8140, a cosmopolitan wood degrader in East Asia.</title>
        <authorList>
            <consortium name="DOE Joint Genome Institute"/>
            <person name="Min B."/>
            <person name="Park H."/>
            <person name="Jang Y."/>
            <person name="Kim J.-J."/>
            <person name="Kim K.H."/>
            <person name="Pangilinan J."/>
            <person name="Lipzen A."/>
            <person name="Riley R."/>
            <person name="Grigoriev I.V."/>
            <person name="Spatafora J.W."/>
            <person name="Choi I.-G."/>
        </authorList>
    </citation>
    <scope>NUCLEOTIDE SEQUENCE [LARGE SCALE GENOMIC DNA]</scope>
    <source>
        <strain evidence="6 7">KUC8140</strain>
    </source>
</reference>
<dbReference type="InterPro" id="IPR027417">
    <property type="entry name" value="P-loop_NTPase"/>
</dbReference>
<gene>
    <name evidence="6" type="ORF">SCHPADRAFT_928896</name>
</gene>
<dbReference type="Pfam" id="PF01031">
    <property type="entry name" value="Dynamin_M"/>
    <property type="match status" value="1"/>
</dbReference>
<dbReference type="InterPro" id="IPR030381">
    <property type="entry name" value="G_DYNAMIN_dom"/>
</dbReference>
<dbReference type="SUPFAM" id="SSF52540">
    <property type="entry name" value="P-loop containing nucleoside triphosphate hydrolases"/>
    <property type="match status" value="1"/>
</dbReference>
<evidence type="ECO:0008006" key="8">
    <source>
        <dbReference type="Google" id="ProtNLM"/>
    </source>
</evidence>
<dbReference type="SMART" id="SM00053">
    <property type="entry name" value="DYNc"/>
    <property type="match status" value="1"/>
</dbReference>
<dbReference type="GO" id="GO:0008017">
    <property type="term" value="F:microtubule binding"/>
    <property type="evidence" value="ECO:0007669"/>
    <property type="project" value="TreeGrafter"/>
</dbReference>
<dbReference type="Gene3D" id="1.20.120.1240">
    <property type="entry name" value="Dynamin, middle domain"/>
    <property type="match status" value="1"/>
</dbReference>
<dbReference type="PRINTS" id="PR00195">
    <property type="entry name" value="DYNAMIN"/>
</dbReference>
<accession>A0A0H2S7Y7</accession>
<dbReference type="GO" id="GO:0005874">
    <property type="term" value="C:microtubule"/>
    <property type="evidence" value="ECO:0007669"/>
    <property type="project" value="TreeGrafter"/>
</dbReference>
<dbReference type="CDD" id="cd08771">
    <property type="entry name" value="DLP_1"/>
    <property type="match status" value="1"/>
</dbReference>
<dbReference type="InterPro" id="IPR022812">
    <property type="entry name" value="Dynamin"/>
</dbReference>
<dbReference type="InterPro" id="IPR000375">
    <property type="entry name" value="Dynamin_stalk"/>
</dbReference>
<evidence type="ECO:0000256" key="1">
    <source>
        <dbReference type="ARBA" id="ARBA00022741"/>
    </source>
</evidence>
<organism evidence="6 7">
    <name type="scientific">Schizopora paradoxa</name>
    <dbReference type="NCBI Taxonomy" id="27342"/>
    <lineage>
        <taxon>Eukaryota</taxon>
        <taxon>Fungi</taxon>
        <taxon>Dikarya</taxon>
        <taxon>Basidiomycota</taxon>
        <taxon>Agaricomycotina</taxon>
        <taxon>Agaricomycetes</taxon>
        <taxon>Hymenochaetales</taxon>
        <taxon>Schizoporaceae</taxon>
        <taxon>Schizopora</taxon>
    </lineage>
</organism>